<evidence type="ECO:0000256" key="1">
    <source>
        <dbReference type="ARBA" id="ARBA00006817"/>
    </source>
</evidence>
<evidence type="ECO:0000313" key="3">
    <source>
        <dbReference type="EMBL" id="QEC78224.1"/>
    </source>
</evidence>
<dbReference type="InterPro" id="IPR023393">
    <property type="entry name" value="START-like_dom_sf"/>
</dbReference>
<comment type="similarity">
    <text evidence="1">Belongs to the AHA1 family.</text>
</comment>
<reference evidence="3 4" key="1">
    <citation type="journal article" date="2013" name="J. Microbiol.">
        <title>Mucilaginibacter ginsenosidivorax sp. nov., with ginsenoside converting activity isolated from sediment.</title>
        <authorList>
            <person name="Kim J.K."/>
            <person name="Choi T.E."/>
            <person name="Liu Q.M."/>
            <person name="Park H.Y."/>
            <person name="Yi T.H."/>
            <person name="Yoon M.H."/>
            <person name="Kim S.C."/>
            <person name="Im W.T."/>
        </authorList>
    </citation>
    <scope>NUCLEOTIDE SEQUENCE [LARGE SCALE GENOMIC DNA]</scope>
    <source>
        <strain evidence="3 4">KHI28</strain>
    </source>
</reference>
<dbReference type="OrthoDB" id="287565at2"/>
<evidence type="ECO:0000313" key="4">
    <source>
        <dbReference type="Proteomes" id="UP000321362"/>
    </source>
</evidence>
<sequence>MNNYQKTITVINPANEVYAAITRHIADWWSDDLTGTTAHVGDQYDIAFGKTKKTFSIIEAVPNSRVVWQCDKAHIDMASLKNKAEWVGTKLIWTISADNQGTTLNFLHEGLNQSFECYTVCEAGWDYFIGSLRAFLSMGSGTPYRKQQAVSN</sequence>
<name>A0A5B8W304_9SPHI</name>
<dbReference type="AlphaFoldDB" id="A0A5B8W304"/>
<keyword evidence="4" id="KW-1185">Reference proteome</keyword>
<dbReference type="SUPFAM" id="SSF55961">
    <property type="entry name" value="Bet v1-like"/>
    <property type="match status" value="1"/>
</dbReference>
<dbReference type="InterPro" id="IPR013538">
    <property type="entry name" value="ASHA1/2-like_C"/>
</dbReference>
<evidence type="ECO:0000259" key="2">
    <source>
        <dbReference type="Pfam" id="PF08327"/>
    </source>
</evidence>
<dbReference type="Gene3D" id="3.30.530.20">
    <property type="match status" value="1"/>
</dbReference>
<dbReference type="RefSeq" id="WP_147056664.1">
    <property type="nucleotide sequence ID" value="NZ_CP042437.1"/>
</dbReference>
<dbReference type="Proteomes" id="UP000321362">
    <property type="component" value="Chromosome"/>
</dbReference>
<dbReference type="KEGG" id="mgk:FSB76_20610"/>
<dbReference type="CDD" id="cd07814">
    <property type="entry name" value="SRPBCC_CalC_Aha1-like"/>
    <property type="match status" value="1"/>
</dbReference>
<dbReference type="EMBL" id="CP042437">
    <property type="protein sequence ID" value="QEC78224.1"/>
    <property type="molecule type" value="Genomic_DNA"/>
</dbReference>
<feature type="domain" description="Activator of Hsp90 ATPase homologue 1/2-like C-terminal" evidence="2">
    <location>
        <begin position="13"/>
        <end position="136"/>
    </location>
</feature>
<organism evidence="3 4">
    <name type="scientific">Mucilaginibacter ginsenosidivorax</name>
    <dbReference type="NCBI Taxonomy" id="862126"/>
    <lineage>
        <taxon>Bacteria</taxon>
        <taxon>Pseudomonadati</taxon>
        <taxon>Bacteroidota</taxon>
        <taxon>Sphingobacteriia</taxon>
        <taxon>Sphingobacteriales</taxon>
        <taxon>Sphingobacteriaceae</taxon>
        <taxon>Mucilaginibacter</taxon>
    </lineage>
</organism>
<protein>
    <submittedName>
        <fullName evidence="3">SRPBCC domain-containing protein</fullName>
    </submittedName>
</protein>
<proteinExistence type="inferred from homology"/>
<accession>A0A5B8W304</accession>
<gene>
    <name evidence="3" type="ORF">FSB76_20610</name>
</gene>
<dbReference type="Pfam" id="PF08327">
    <property type="entry name" value="AHSA1"/>
    <property type="match status" value="1"/>
</dbReference>